<feature type="signal peptide" evidence="1">
    <location>
        <begin position="1"/>
        <end position="20"/>
    </location>
</feature>
<dbReference type="RefSeq" id="WP_135964485.1">
    <property type="nucleotide sequence ID" value="NZ_SRXT01000005.1"/>
</dbReference>
<keyword evidence="3" id="KW-1185">Reference proteome</keyword>
<organism evidence="2 3">
    <name type="scientific">Sphingomonas gei</name>
    <dbReference type="NCBI Taxonomy" id="1395960"/>
    <lineage>
        <taxon>Bacteria</taxon>
        <taxon>Pseudomonadati</taxon>
        <taxon>Pseudomonadota</taxon>
        <taxon>Alphaproteobacteria</taxon>
        <taxon>Sphingomonadales</taxon>
        <taxon>Sphingomonadaceae</taxon>
        <taxon>Sphingomonas</taxon>
    </lineage>
</organism>
<evidence type="ECO:0000313" key="3">
    <source>
        <dbReference type="Proteomes" id="UP000306147"/>
    </source>
</evidence>
<reference evidence="2 3" key="1">
    <citation type="submission" date="2019-04" db="EMBL/GenBank/DDBJ databases">
        <title>Sphingomonas psychrotolerans sp. nov., isolated from soil in the Tianshan Mountains, Xinjiang, China.</title>
        <authorList>
            <person name="Luo Y."/>
            <person name="Sheng H."/>
        </authorList>
    </citation>
    <scope>NUCLEOTIDE SEQUENCE [LARGE SCALE GENOMIC DNA]</scope>
    <source>
        <strain evidence="2 3">ZFGT-11</strain>
    </source>
</reference>
<name>A0A4S1X968_9SPHN</name>
<accession>A0A4S1X968</accession>
<sequence length="234" mass="25246">MTALVVAEASALLSLILASAAPEDRLFEAPLPSGVFPSTETRVRGLYAEMPIGNVTMNDDLEQLENACSARGKKVVVEGNELRWSGTYQLYRSAKFIAEFRTVPTATSDAATCTARITLRREVKVLKATADNLESSGWSFKAPPCNRRSFVNRCTNEVVAGVEARCINMGDGFVGSTACYSIQKDLSRGLIVSGSNYTDDGSGPDEAWSFNQVMPNALIDPVVFRVPLAALPQV</sequence>
<comment type="caution">
    <text evidence="2">The sequence shown here is derived from an EMBL/GenBank/DDBJ whole genome shotgun (WGS) entry which is preliminary data.</text>
</comment>
<proteinExistence type="predicted"/>
<gene>
    <name evidence="2" type="ORF">E5A73_14145</name>
</gene>
<evidence type="ECO:0000256" key="1">
    <source>
        <dbReference type="SAM" id="SignalP"/>
    </source>
</evidence>
<dbReference type="AlphaFoldDB" id="A0A4S1X968"/>
<dbReference type="Proteomes" id="UP000306147">
    <property type="component" value="Unassembled WGS sequence"/>
</dbReference>
<keyword evidence="1" id="KW-0732">Signal</keyword>
<dbReference type="OrthoDB" id="9847147at2"/>
<dbReference type="EMBL" id="SRXT01000005">
    <property type="protein sequence ID" value="TGX52779.1"/>
    <property type="molecule type" value="Genomic_DNA"/>
</dbReference>
<evidence type="ECO:0000313" key="2">
    <source>
        <dbReference type="EMBL" id="TGX52779.1"/>
    </source>
</evidence>
<protein>
    <submittedName>
        <fullName evidence="2">Uncharacterized protein</fullName>
    </submittedName>
</protein>
<feature type="chain" id="PRO_5020996690" evidence="1">
    <location>
        <begin position="21"/>
        <end position="234"/>
    </location>
</feature>